<protein>
    <recommendedName>
        <fullName evidence="5">Ribosome biogenesis protein NSA2 homolog</fullName>
    </recommendedName>
</protein>
<dbReference type="PANTHER" id="PTHR12642">
    <property type="entry name" value="RIBOSOME BIOGENESIS PROTEIN NSA2 HOMOLOG"/>
    <property type="match status" value="1"/>
</dbReference>
<dbReference type="GO" id="GO:0030687">
    <property type="term" value="C:preribosome, large subunit precursor"/>
    <property type="evidence" value="ECO:0000318"/>
    <property type="project" value="GO_Central"/>
</dbReference>
<dbReference type="InterPro" id="IPR039411">
    <property type="entry name" value="NSA2_fam"/>
</dbReference>
<proteinExistence type="predicted"/>
<dbReference type="Proteomes" id="UP000235145">
    <property type="component" value="Unassembled WGS sequence"/>
</dbReference>
<accession>A0A9R1UQB1</accession>
<evidence type="ECO:0000313" key="4">
    <source>
        <dbReference type="Proteomes" id="UP000235145"/>
    </source>
</evidence>
<feature type="chain" id="PRO_5040244757" description="Ribosome biogenesis protein NSA2 homolog" evidence="2">
    <location>
        <begin position="20"/>
        <end position="183"/>
    </location>
</feature>
<dbReference type="GO" id="GO:0000470">
    <property type="term" value="P:maturation of LSU-rRNA"/>
    <property type="evidence" value="ECO:0000318"/>
    <property type="project" value="GO_Central"/>
</dbReference>
<keyword evidence="2" id="KW-0732">Signal</keyword>
<organism evidence="3 4">
    <name type="scientific">Lactuca sativa</name>
    <name type="common">Garden lettuce</name>
    <dbReference type="NCBI Taxonomy" id="4236"/>
    <lineage>
        <taxon>Eukaryota</taxon>
        <taxon>Viridiplantae</taxon>
        <taxon>Streptophyta</taxon>
        <taxon>Embryophyta</taxon>
        <taxon>Tracheophyta</taxon>
        <taxon>Spermatophyta</taxon>
        <taxon>Magnoliopsida</taxon>
        <taxon>eudicotyledons</taxon>
        <taxon>Gunneridae</taxon>
        <taxon>Pentapetalae</taxon>
        <taxon>asterids</taxon>
        <taxon>campanulids</taxon>
        <taxon>Asterales</taxon>
        <taxon>Asteraceae</taxon>
        <taxon>Cichorioideae</taxon>
        <taxon>Cichorieae</taxon>
        <taxon>Lactucinae</taxon>
        <taxon>Lactuca</taxon>
    </lineage>
</organism>
<sequence>MIRTHEILKSFLLLWLTQALGIKGKLFAKKRYAEKAQMKKTLVSLLYFYHSLSSYGINFFLFAPSKLLAMHEESSSRRKVDDDVLEYVVPAYLLDRETTTCAKILSNKVKQKRKEKVGKWDVPLPKVRPVAEDEMFKVIRTGKRKTKQWKRMITKVTFVGQGFTRKPPKYEKFIRPTGLRRNI</sequence>
<dbReference type="GO" id="GO:0000460">
    <property type="term" value="P:maturation of 5.8S rRNA"/>
    <property type="evidence" value="ECO:0000318"/>
    <property type="project" value="GO_Central"/>
</dbReference>
<dbReference type="AlphaFoldDB" id="A0A9R1UQB1"/>
<name>A0A9R1UQB1_LACSA</name>
<evidence type="ECO:0000256" key="1">
    <source>
        <dbReference type="SAM" id="Phobius"/>
    </source>
</evidence>
<evidence type="ECO:0008006" key="5">
    <source>
        <dbReference type="Google" id="ProtNLM"/>
    </source>
</evidence>
<feature type="signal peptide" evidence="2">
    <location>
        <begin position="1"/>
        <end position="19"/>
    </location>
</feature>
<keyword evidence="1" id="KW-0812">Transmembrane</keyword>
<keyword evidence="1" id="KW-1133">Transmembrane helix</keyword>
<gene>
    <name evidence="3" type="ORF">LSAT_V11C800451120</name>
</gene>
<keyword evidence="1" id="KW-0472">Membrane</keyword>
<comment type="caution">
    <text evidence="3">The sequence shown here is derived from an EMBL/GenBank/DDBJ whole genome shotgun (WGS) entry which is preliminary data.</text>
</comment>
<feature type="transmembrane region" description="Helical" evidence="1">
    <location>
        <begin position="45"/>
        <end position="69"/>
    </location>
</feature>
<evidence type="ECO:0000313" key="3">
    <source>
        <dbReference type="EMBL" id="KAJ0191043.1"/>
    </source>
</evidence>
<keyword evidence="4" id="KW-1185">Reference proteome</keyword>
<evidence type="ECO:0000256" key="2">
    <source>
        <dbReference type="SAM" id="SignalP"/>
    </source>
</evidence>
<dbReference type="EMBL" id="NBSK02000008">
    <property type="protein sequence ID" value="KAJ0191043.1"/>
    <property type="molecule type" value="Genomic_DNA"/>
</dbReference>
<reference evidence="3 4" key="1">
    <citation type="journal article" date="2017" name="Nat. Commun.">
        <title>Genome assembly with in vitro proximity ligation data and whole-genome triplication in lettuce.</title>
        <authorList>
            <person name="Reyes-Chin-Wo S."/>
            <person name="Wang Z."/>
            <person name="Yang X."/>
            <person name="Kozik A."/>
            <person name="Arikit S."/>
            <person name="Song C."/>
            <person name="Xia L."/>
            <person name="Froenicke L."/>
            <person name="Lavelle D.O."/>
            <person name="Truco M.J."/>
            <person name="Xia R."/>
            <person name="Zhu S."/>
            <person name="Xu C."/>
            <person name="Xu H."/>
            <person name="Xu X."/>
            <person name="Cox K."/>
            <person name="Korf I."/>
            <person name="Meyers B.C."/>
            <person name="Michelmore R.W."/>
        </authorList>
    </citation>
    <scope>NUCLEOTIDE SEQUENCE [LARGE SCALE GENOMIC DNA]</scope>
    <source>
        <strain evidence="4">cv. Salinas</strain>
        <tissue evidence="3">Seedlings</tissue>
    </source>
</reference>